<evidence type="ECO:0000313" key="2">
    <source>
        <dbReference type="Proteomes" id="UP001353952"/>
    </source>
</evidence>
<reference evidence="1 2" key="1">
    <citation type="submission" date="2024-01" db="EMBL/GenBank/DDBJ databases">
        <title>Genome analysis.</title>
        <authorList>
            <person name="Zhang K."/>
        </authorList>
    </citation>
    <scope>NUCLEOTIDE SEQUENCE [LARGE SCALE GENOMIC DNA]</scope>
    <source>
        <strain evidence="1 2">CGMCC 4.1753</strain>
    </source>
</reference>
<sequence>MLEKISCTLSCFAAFSRARLAQAVPTYLAIVRRLVFDHLEREGVDVAKLAAAWQRIAQAT</sequence>
<dbReference type="EMBL" id="JAYXNZ010000002">
    <property type="protein sequence ID" value="MEC7051403.1"/>
    <property type="molecule type" value="Genomic_DNA"/>
</dbReference>
<dbReference type="RefSeq" id="WP_191848601.1">
    <property type="nucleotide sequence ID" value="NZ_BMUO01000015.1"/>
</dbReference>
<gene>
    <name evidence="1" type="ORF">RFN57_03675</name>
</gene>
<comment type="caution">
    <text evidence="1">The sequence shown here is derived from an EMBL/GenBank/DDBJ whole genome shotgun (WGS) entry which is preliminary data.</text>
</comment>
<accession>A0ABU6LPJ2</accession>
<dbReference type="Proteomes" id="UP001353952">
    <property type="component" value="Unassembled WGS sequence"/>
</dbReference>
<evidence type="ECO:0000313" key="1">
    <source>
        <dbReference type="EMBL" id="MEC7051403.1"/>
    </source>
</evidence>
<name>A0ABU6LPJ2_9ACTN</name>
<proteinExistence type="predicted"/>
<protein>
    <submittedName>
        <fullName evidence="1">Uncharacterized protein</fullName>
    </submittedName>
</protein>
<organism evidence="1 2">
    <name type="scientific">Streptomyces violaceochromogenes</name>
    <dbReference type="NCBI Taxonomy" id="67377"/>
    <lineage>
        <taxon>Bacteria</taxon>
        <taxon>Bacillati</taxon>
        <taxon>Actinomycetota</taxon>
        <taxon>Actinomycetes</taxon>
        <taxon>Kitasatosporales</taxon>
        <taxon>Streptomycetaceae</taxon>
        <taxon>Streptomyces</taxon>
    </lineage>
</organism>
<keyword evidence="2" id="KW-1185">Reference proteome</keyword>